<protein>
    <submittedName>
        <fullName evidence="1">Terminase small subunit</fullName>
    </submittedName>
</protein>
<dbReference type="InterPro" id="IPR006448">
    <property type="entry name" value="Phage_term_ssu_P27"/>
</dbReference>
<dbReference type="EMBL" id="BK015139">
    <property type="protein sequence ID" value="DAD92564.1"/>
    <property type="molecule type" value="Genomic_DNA"/>
</dbReference>
<dbReference type="Pfam" id="PF05119">
    <property type="entry name" value="Terminase_4"/>
    <property type="match status" value="1"/>
</dbReference>
<organism evidence="1">
    <name type="scientific">Siphoviridae sp. ctUse40</name>
    <dbReference type="NCBI Taxonomy" id="2826356"/>
    <lineage>
        <taxon>Viruses</taxon>
        <taxon>Duplodnaviria</taxon>
        <taxon>Heunggongvirae</taxon>
        <taxon>Uroviricota</taxon>
        <taxon>Caudoviricetes</taxon>
    </lineage>
</organism>
<reference evidence="1" key="1">
    <citation type="journal article" date="2021" name="Proc. Natl. Acad. Sci. U.S.A.">
        <title>A Catalog of Tens of Thousands of Viruses from Human Metagenomes Reveals Hidden Associations with Chronic Diseases.</title>
        <authorList>
            <person name="Tisza M.J."/>
            <person name="Buck C.B."/>
        </authorList>
    </citation>
    <scope>NUCLEOTIDE SEQUENCE</scope>
    <source>
        <strain evidence="1">CtUse40</strain>
    </source>
</reference>
<sequence length="114" mass="12595">MAKVIMDLKKSEQYVKVKESLVNQISDASGNIAEYYLDMIENYMALWTTAKALQLDIEKRGVTIKWDNGGGQKGVKKNDSIAELNKTIQQMTKLLESLGLKPTDLVSGSDGGEL</sequence>
<accession>A0A8S5NDM7</accession>
<evidence type="ECO:0000313" key="1">
    <source>
        <dbReference type="EMBL" id="DAD92564.1"/>
    </source>
</evidence>
<name>A0A8S5NDM7_9CAUD</name>
<proteinExistence type="predicted"/>